<sequence length="317" mass="35060">MSQPPPLPSSSPNHLLHQIPIKIAARKLPVKRKTPDPNPNPNLPVIPKPEISSPPSSSDPDEEDDDLKPPPFKFHRIWSESDELRLLQGLLDSSADGLSFPRDLNLFFDRFSQSMPQPYTKSQLSEKLRRLKKKFRVISARLSRGLDASHLTPHDRSLFHLSKQLWHPAFAASSPFSSSSSSSAKKKSTFSSSRVRVTPSPVAATATTSSPSPTLPPPPPPPYNHDGDDLNNNGEEDFQSGSSSGIGHVAAKTVMDVFDQSLSGVRMVLARHGLLRPNGGDQGKKRDLANKWREQRVAELDVLARRLRLVLEHAVRE</sequence>
<dbReference type="Proteomes" id="UP001234297">
    <property type="component" value="Chromosome 2"/>
</dbReference>
<proteinExistence type="predicted"/>
<evidence type="ECO:0000313" key="2">
    <source>
        <dbReference type="Proteomes" id="UP001234297"/>
    </source>
</evidence>
<keyword evidence="2" id="KW-1185">Reference proteome</keyword>
<name>A0ACC2MM64_PERAE</name>
<protein>
    <submittedName>
        <fullName evidence="1">Uncharacterized protein</fullName>
    </submittedName>
</protein>
<accession>A0ACC2MM64</accession>
<gene>
    <name evidence="1" type="ORF">MRB53_008451</name>
</gene>
<comment type="caution">
    <text evidence="1">The sequence shown here is derived from an EMBL/GenBank/DDBJ whole genome shotgun (WGS) entry which is preliminary data.</text>
</comment>
<evidence type="ECO:0000313" key="1">
    <source>
        <dbReference type="EMBL" id="KAJ8646703.1"/>
    </source>
</evidence>
<organism evidence="1 2">
    <name type="scientific">Persea americana</name>
    <name type="common">Avocado</name>
    <dbReference type="NCBI Taxonomy" id="3435"/>
    <lineage>
        <taxon>Eukaryota</taxon>
        <taxon>Viridiplantae</taxon>
        <taxon>Streptophyta</taxon>
        <taxon>Embryophyta</taxon>
        <taxon>Tracheophyta</taxon>
        <taxon>Spermatophyta</taxon>
        <taxon>Magnoliopsida</taxon>
        <taxon>Magnoliidae</taxon>
        <taxon>Laurales</taxon>
        <taxon>Lauraceae</taxon>
        <taxon>Persea</taxon>
    </lineage>
</organism>
<dbReference type="EMBL" id="CM056810">
    <property type="protein sequence ID" value="KAJ8646703.1"/>
    <property type="molecule type" value="Genomic_DNA"/>
</dbReference>
<reference evidence="1 2" key="1">
    <citation type="journal article" date="2022" name="Hortic Res">
        <title>A haplotype resolved chromosomal level avocado genome allows analysis of novel avocado genes.</title>
        <authorList>
            <person name="Nath O."/>
            <person name="Fletcher S.J."/>
            <person name="Hayward A."/>
            <person name="Shaw L.M."/>
            <person name="Masouleh A.K."/>
            <person name="Furtado A."/>
            <person name="Henry R.J."/>
            <person name="Mitter N."/>
        </authorList>
    </citation>
    <scope>NUCLEOTIDE SEQUENCE [LARGE SCALE GENOMIC DNA]</scope>
    <source>
        <strain evidence="2">cv. Hass</strain>
    </source>
</reference>